<dbReference type="EMBL" id="CP016786">
    <property type="protein sequence ID" value="ASW43827.1"/>
    <property type="molecule type" value="Genomic_DNA"/>
</dbReference>
<gene>
    <name evidence="2" type="ORF">BEN51_10130</name>
</gene>
<feature type="domain" description="PucR C-terminal helix-turn-helix" evidence="1">
    <location>
        <begin position="247"/>
        <end position="300"/>
    </location>
</feature>
<protein>
    <recommendedName>
        <fullName evidence="1">PucR C-terminal helix-turn-helix domain-containing protein</fullName>
    </recommendedName>
</protein>
<evidence type="ECO:0000313" key="2">
    <source>
        <dbReference type="EMBL" id="ASW43827.1"/>
    </source>
</evidence>
<organism evidence="2 3">
    <name type="scientific">Clostridium isatidis</name>
    <dbReference type="NCBI Taxonomy" id="182773"/>
    <lineage>
        <taxon>Bacteria</taxon>
        <taxon>Bacillati</taxon>
        <taxon>Bacillota</taxon>
        <taxon>Clostridia</taxon>
        <taxon>Eubacteriales</taxon>
        <taxon>Clostridiaceae</taxon>
        <taxon>Clostridium</taxon>
    </lineage>
</organism>
<keyword evidence="3" id="KW-1185">Reference proteome</keyword>
<accession>A0A343JE69</accession>
<dbReference type="Pfam" id="PF13556">
    <property type="entry name" value="HTH_30"/>
    <property type="match status" value="1"/>
</dbReference>
<proteinExistence type="predicted"/>
<dbReference type="PANTHER" id="PTHR33744:SF15">
    <property type="entry name" value="CARBOHYDRATE DIACID REGULATOR"/>
    <property type="match status" value="1"/>
</dbReference>
<dbReference type="InterPro" id="IPR042070">
    <property type="entry name" value="PucR_C-HTH_sf"/>
</dbReference>
<dbReference type="KEGG" id="cia:BEN51_10130"/>
<evidence type="ECO:0000313" key="3">
    <source>
        <dbReference type="Proteomes" id="UP000264883"/>
    </source>
</evidence>
<reference evidence="2 3" key="1">
    <citation type="submission" date="2016-08" db="EMBL/GenBank/DDBJ databases">
        <title>Complete Genome Sequence Of The Indigo Reducing Clostridium isatidis DSM15098.</title>
        <authorList>
            <person name="Little G.T."/>
            <person name="Minton N.P."/>
        </authorList>
    </citation>
    <scope>NUCLEOTIDE SEQUENCE [LARGE SCALE GENOMIC DNA]</scope>
    <source>
        <strain evidence="2 3">DSM 15098</strain>
    </source>
</reference>
<dbReference type="RefSeq" id="WP_119865962.1">
    <property type="nucleotide sequence ID" value="NZ_CP016786.1"/>
</dbReference>
<dbReference type="OrthoDB" id="9792148at2"/>
<dbReference type="InterPro" id="IPR025736">
    <property type="entry name" value="PucR_C-HTH_dom"/>
</dbReference>
<sequence>MYGLRNSFDKIRNEIQIPFKISEKDGTVIADFLQGKSKGIISSILEIPTEELTLETYENYSHCLNLLKYCLEQELKNAVKSREEIINDLIKGKEFSEELIKEVIRYKPFKLILIYLEKDNQKAVKLLQKEYFNDDSILVSQDKYIIIVSKNDVSDKDIYEIYAALEKEFGRKCYISFCKIEEYKELKEKFETLKNNIDICLKYNLESKVYKENSLLLERIIRNSDKSFANRIFKEYDEKFSKLDEDLIKTIEVFFNEGLKISESADKLYIHRNTLFYRIEKIKKLINYDISNFNDAVEFKILYLYWREMKFNKIF</sequence>
<dbReference type="Proteomes" id="UP000264883">
    <property type="component" value="Chromosome"/>
</dbReference>
<dbReference type="InterPro" id="IPR051448">
    <property type="entry name" value="CdaR-like_regulators"/>
</dbReference>
<dbReference type="AlphaFoldDB" id="A0A343JE69"/>
<dbReference type="Gene3D" id="1.10.10.2840">
    <property type="entry name" value="PucR C-terminal helix-turn-helix domain"/>
    <property type="match status" value="1"/>
</dbReference>
<dbReference type="PANTHER" id="PTHR33744">
    <property type="entry name" value="CARBOHYDRATE DIACID REGULATOR"/>
    <property type="match status" value="1"/>
</dbReference>
<name>A0A343JE69_9CLOT</name>
<evidence type="ECO:0000259" key="1">
    <source>
        <dbReference type="Pfam" id="PF13556"/>
    </source>
</evidence>